<dbReference type="Proteomes" id="UP001430149">
    <property type="component" value="Unassembled WGS sequence"/>
</dbReference>
<keyword evidence="3" id="KW-1185">Reference proteome</keyword>
<keyword evidence="1" id="KW-0472">Membrane</keyword>
<proteinExistence type="predicted"/>
<dbReference type="RefSeq" id="WP_204678900.1">
    <property type="nucleotide sequence ID" value="NZ_BSNR01000022.1"/>
</dbReference>
<organism evidence="2 3">
    <name type="scientific">Dyella flava</name>
    <dbReference type="NCBI Taxonomy" id="1920170"/>
    <lineage>
        <taxon>Bacteria</taxon>
        <taxon>Pseudomonadati</taxon>
        <taxon>Pseudomonadota</taxon>
        <taxon>Gammaproteobacteria</taxon>
        <taxon>Lysobacterales</taxon>
        <taxon>Rhodanobacteraceae</taxon>
        <taxon>Dyella</taxon>
    </lineage>
</organism>
<evidence type="ECO:0000256" key="1">
    <source>
        <dbReference type="SAM" id="Phobius"/>
    </source>
</evidence>
<evidence type="ECO:0000313" key="3">
    <source>
        <dbReference type="Proteomes" id="UP001430149"/>
    </source>
</evidence>
<evidence type="ECO:0008006" key="4">
    <source>
        <dbReference type="Google" id="ProtNLM"/>
    </source>
</evidence>
<feature type="transmembrane region" description="Helical" evidence="1">
    <location>
        <begin position="12"/>
        <end position="31"/>
    </location>
</feature>
<name>A0ABS2JZX1_9GAMM</name>
<keyword evidence="1" id="KW-0812">Transmembrane</keyword>
<dbReference type="EMBL" id="JADIKE010000020">
    <property type="protein sequence ID" value="MBM7124033.1"/>
    <property type="molecule type" value="Genomic_DNA"/>
</dbReference>
<keyword evidence="1" id="KW-1133">Transmembrane helix</keyword>
<reference evidence="2" key="1">
    <citation type="submission" date="2020-10" db="EMBL/GenBank/DDBJ databases">
        <title>Phylogeny of dyella-like bacteria.</title>
        <authorList>
            <person name="Fu J."/>
        </authorList>
    </citation>
    <scope>NUCLEOTIDE SEQUENCE</scope>
    <source>
        <strain evidence="2">DHOC52</strain>
    </source>
</reference>
<protein>
    <recommendedName>
        <fullName evidence="4">DUF4136 domain-containing protein</fullName>
    </recommendedName>
</protein>
<sequence>MKASLKARPGKGVTAIFYAIFLMPLALLVAGCSGTLRTQWAAADDTYFRWKPMMNTMPVEVHGDTRQLSSDELAKQIPYGTTQQQYALLNKGQSQLAAAPRVVLYVDPEQNPGGAAYCDTSSAVRSYSTKDGDTHLVAALCDGPRLVDVTARNVRIQNEGMASVAASMKQRLLYGLKPDSTVFPI</sequence>
<accession>A0ABS2JZX1</accession>
<evidence type="ECO:0000313" key="2">
    <source>
        <dbReference type="EMBL" id="MBM7124033.1"/>
    </source>
</evidence>
<comment type="caution">
    <text evidence="2">The sequence shown here is derived from an EMBL/GenBank/DDBJ whole genome shotgun (WGS) entry which is preliminary data.</text>
</comment>
<gene>
    <name evidence="2" type="ORF">ISP19_01460</name>
</gene>
<dbReference type="PROSITE" id="PS51257">
    <property type="entry name" value="PROKAR_LIPOPROTEIN"/>
    <property type="match status" value="1"/>
</dbReference>